<dbReference type="OrthoDB" id="9859448at2"/>
<dbReference type="RefSeq" id="WP_079727529.1">
    <property type="nucleotide sequence ID" value="NZ_FUZP01000001.1"/>
</dbReference>
<dbReference type="Proteomes" id="UP000190857">
    <property type="component" value="Unassembled WGS sequence"/>
</dbReference>
<evidence type="ECO:0000256" key="1">
    <source>
        <dbReference type="SAM" id="MobiDB-lite"/>
    </source>
</evidence>
<reference evidence="2 3" key="1">
    <citation type="submission" date="2017-02" db="EMBL/GenBank/DDBJ databases">
        <authorList>
            <person name="Peterson S.W."/>
        </authorList>
    </citation>
    <scope>NUCLEOTIDE SEQUENCE [LARGE SCALE GENOMIC DNA]</scope>
    <source>
        <strain evidence="2 3">VKM Ac-2059</strain>
    </source>
</reference>
<organism evidence="2 3">
    <name type="scientific">Okibacterium fritillariae</name>
    <dbReference type="NCBI Taxonomy" id="123320"/>
    <lineage>
        <taxon>Bacteria</taxon>
        <taxon>Bacillati</taxon>
        <taxon>Actinomycetota</taxon>
        <taxon>Actinomycetes</taxon>
        <taxon>Micrococcales</taxon>
        <taxon>Microbacteriaceae</taxon>
        <taxon>Okibacterium</taxon>
    </lineage>
</organism>
<sequence>MPDAQLGENDGDYTVEKAEEQGTGGYGGPFPTDPAEESTEGGGSKADGTKAGETADGPAYTYDADSDTVESEDDDASGAASTDGDA</sequence>
<name>A0A1T5JFX9_9MICO</name>
<keyword evidence="3" id="KW-1185">Reference proteome</keyword>
<feature type="region of interest" description="Disordered" evidence="1">
    <location>
        <begin position="1"/>
        <end position="86"/>
    </location>
</feature>
<dbReference type="EMBL" id="FUZP01000001">
    <property type="protein sequence ID" value="SKC50315.1"/>
    <property type="molecule type" value="Genomic_DNA"/>
</dbReference>
<feature type="compositionally biased region" description="Low complexity" evidence="1">
    <location>
        <begin position="77"/>
        <end position="86"/>
    </location>
</feature>
<feature type="compositionally biased region" description="Acidic residues" evidence="1">
    <location>
        <begin position="64"/>
        <end position="76"/>
    </location>
</feature>
<evidence type="ECO:0000313" key="3">
    <source>
        <dbReference type="Proteomes" id="UP000190857"/>
    </source>
</evidence>
<evidence type="ECO:0000313" key="2">
    <source>
        <dbReference type="EMBL" id="SKC50315.1"/>
    </source>
</evidence>
<dbReference type="AlphaFoldDB" id="A0A1T5JFX9"/>
<accession>A0A1T5JFX9</accession>
<dbReference type="STRING" id="123320.SAMN06309945_1507"/>
<protein>
    <submittedName>
        <fullName evidence="2">Uncharacterized protein</fullName>
    </submittedName>
</protein>
<gene>
    <name evidence="2" type="ORF">SAMN06309945_1507</name>
</gene>
<proteinExistence type="predicted"/>